<evidence type="ECO:0000313" key="3">
    <source>
        <dbReference type="Proteomes" id="UP001500483"/>
    </source>
</evidence>
<protein>
    <recommendedName>
        <fullName evidence="4">PE domain-containing protein</fullName>
    </recommendedName>
</protein>
<feature type="region of interest" description="Disordered" evidence="1">
    <location>
        <begin position="114"/>
        <end position="137"/>
    </location>
</feature>
<keyword evidence="3" id="KW-1185">Reference proteome</keyword>
<gene>
    <name evidence="2" type="ORF">GCM10020366_68380</name>
</gene>
<evidence type="ECO:0008006" key="4">
    <source>
        <dbReference type="Google" id="ProtNLM"/>
    </source>
</evidence>
<dbReference type="RefSeq" id="WP_344931298.1">
    <property type="nucleotide sequence ID" value="NZ_BAAAYK010000038.1"/>
</dbReference>
<feature type="compositionally biased region" description="Basic and acidic residues" evidence="1">
    <location>
        <begin position="117"/>
        <end position="137"/>
    </location>
</feature>
<accession>A0ABP6S2J0</accession>
<dbReference type="Proteomes" id="UP001500483">
    <property type="component" value="Unassembled WGS sequence"/>
</dbReference>
<organism evidence="2 3">
    <name type="scientific">Saccharopolyspora gregorii</name>
    <dbReference type="NCBI Taxonomy" id="33914"/>
    <lineage>
        <taxon>Bacteria</taxon>
        <taxon>Bacillati</taxon>
        <taxon>Actinomycetota</taxon>
        <taxon>Actinomycetes</taxon>
        <taxon>Pseudonocardiales</taxon>
        <taxon>Pseudonocardiaceae</taxon>
        <taxon>Saccharopolyspora</taxon>
    </lineage>
</organism>
<sequence>MTSAEAGGFAAAKEGLKAIGAQTQSINQQVSAGKLALDPQVAEDAAKRVEEEIEALQNLYRKTQAIGSVKGLGDYPDGQQLAKRFEDKATDKDSGALELIRQLQAELQKQADAFRGAARDYRATEEQNADDLRRGMQ</sequence>
<reference evidence="3" key="1">
    <citation type="journal article" date="2019" name="Int. J. Syst. Evol. Microbiol.">
        <title>The Global Catalogue of Microorganisms (GCM) 10K type strain sequencing project: providing services to taxonomists for standard genome sequencing and annotation.</title>
        <authorList>
            <consortium name="The Broad Institute Genomics Platform"/>
            <consortium name="The Broad Institute Genome Sequencing Center for Infectious Disease"/>
            <person name="Wu L."/>
            <person name="Ma J."/>
        </authorList>
    </citation>
    <scope>NUCLEOTIDE SEQUENCE [LARGE SCALE GENOMIC DNA]</scope>
    <source>
        <strain evidence="3">JCM 9687</strain>
    </source>
</reference>
<proteinExistence type="predicted"/>
<name>A0ABP6S2J0_9PSEU</name>
<comment type="caution">
    <text evidence="2">The sequence shown here is derived from an EMBL/GenBank/DDBJ whole genome shotgun (WGS) entry which is preliminary data.</text>
</comment>
<evidence type="ECO:0000313" key="2">
    <source>
        <dbReference type="EMBL" id="GAA3366057.1"/>
    </source>
</evidence>
<dbReference type="EMBL" id="BAAAYK010000038">
    <property type="protein sequence ID" value="GAA3366057.1"/>
    <property type="molecule type" value="Genomic_DNA"/>
</dbReference>
<evidence type="ECO:0000256" key="1">
    <source>
        <dbReference type="SAM" id="MobiDB-lite"/>
    </source>
</evidence>